<evidence type="ECO:0000313" key="2">
    <source>
        <dbReference type="EMBL" id="RRD72442.1"/>
    </source>
</evidence>
<evidence type="ECO:0000256" key="1">
    <source>
        <dbReference type="SAM" id="SignalP"/>
    </source>
</evidence>
<dbReference type="Pfam" id="PF14466">
    <property type="entry name" value="PLCC"/>
    <property type="match status" value="1"/>
</dbReference>
<comment type="caution">
    <text evidence="2">The sequence shown here is derived from an EMBL/GenBank/DDBJ whole genome shotgun (WGS) entry which is preliminary data.</text>
</comment>
<proteinExistence type="predicted"/>
<feature type="signal peptide" evidence="1">
    <location>
        <begin position="1"/>
        <end position="19"/>
    </location>
</feature>
<dbReference type="EMBL" id="RQYN01000050">
    <property type="protein sequence ID" value="RRD72442.1"/>
    <property type="molecule type" value="Genomic_DNA"/>
</dbReference>
<name>A0A3P1YNC6_TANFO</name>
<keyword evidence="1" id="KW-0732">Signal</keyword>
<protein>
    <recommendedName>
        <fullName evidence="4">Lipoprotein</fullName>
    </recommendedName>
</protein>
<reference evidence="2 3" key="1">
    <citation type="submission" date="2018-11" db="EMBL/GenBank/DDBJ databases">
        <title>Genomes From Bacteria Associated with the Canine Oral Cavity: a Test Case for Automated Genome-Based Taxonomic Assignment.</title>
        <authorList>
            <person name="Coil D.A."/>
            <person name="Jospin G."/>
            <person name="Darling A.E."/>
            <person name="Wallis C."/>
            <person name="Davis I.J."/>
            <person name="Harris S."/>
            <person name="Eisen J.A."/>
            <person name="Holcombe L.J."/>
            <person name="O'Flynn C."/>
        </authorList>
    </citation>
    <scope>NUCLEOTIDE SEQUENCE [LARGE SCALE GENOMIC DNA]</scope>
    <source>
        <strain evidence="2 3">OH1426_COT-023</strain>
    </source>
</reference>
<dbReference type="RefSeq" id="WP_124790639.1">
    <property type="nucleotide sequence ID" value="NZ_RQYN01000050.1"/>
</dbReference>
<accession>A0A3P1YNC6</accession>
<organism evidence="2 3">
    <name type="scientific">Tannerella forsythia</name>
    <name type="common">Bacteroides forsythus</name>
    <dbReference type="NCBI Taxonomy" id="28112"/>
    <lineage>
        <taxon>Bacteria</taxon>
        <taxon>Pseudomonadati</taxon>
        <taxon>Bacteroidota</taxon>
        <taxon>Bacteroidia</taxon>
        <taxon>Bacteroidales</taxon>
        <taxon>Tannerellaceae</taxon>
        <taxon>Tannerella</taxon>
    </lineage>
</organism>
<sequence length="151" mass="16662">MKTRKRLLLAGLSMLFAFALTNCGKNNDPDIGRKAIYRVDIDTSGDEGTISLLSFHILKGDQIDNSTYIRDNIKGENTQLTSITTARLPVGKSSYETMDGVENIMITVGVGNTGETPSIVKVTVYKNNQEIYTKTMSSQDSITQLTFNSKR</sequence>
<evidence type="ECO:0000313" key="3">
    <source>
        <dbReference type="Proteomes" id="UP000279860"/>
    </source>
</evidence>
<gene>
    <name evidence="2" type="ORF">EII41_11150</name>
</gene>
<evidence type="ECO:0008006" key="4">
    <source>
        <dbReference type="Google" id="ProtNLM"/>
    </source>
</evidence>
<dbReference type="InterPro" id="IPR025219">
    <property type="entry name" value="PLCC"/>
</dbReference>
<dbReference type="AlphaFoldDB" id="A0A3P1YNC6"/>
<dbReference type="Proteomes" id="UP000279860">
    <property type="component" value="Unassembled WGS sequence"/>
</dbReference>
<feature type="chain" id="PRO_5017947715" description="Lipoprotein" evidence="1">
    <location>
        <begin position="20"/>
        <end position="151"/>
    </location>
</feature>